<dbReference type="PANTHER" id="PTHR46865">
    <property type="entry name" value="OXIDOREDUCTASE-RELATED"/>
    <property type="match status" value="1"/>
</dbReference>
<feature type="domain" description="FAD-binding" evidence="1">
    <location>
        <begin position="7"/>
        <end position="323"/>
    </location>
</feature>
<dbReference type="PANTHER" id="PTHR46865:SF8">
    <property type="entry name" value="POSSIBLE OXIDOREDUCTASE"/>
    <property type="match status" value="1"/>
</dbReference>
<dbReference type="InterPro" id="IPR051704">
    <property type="entry name" value="FAD_aromatic-hydroxylase"/>
</dbReference>
<dbReference type="Gene3D" id="3.30.9.10">
    <property type="entry name" value="D-Amino Acid Oxidase, subunit A, domain 2"/>
    <property type="match status" value="1"/>
</dbReference>
<protein>
    <submittedName>
        <fullName evidence="2">2-polyprenyl-6-methoxyphenol hydroxylase</fullName>
    </submittedName>
</protein>
<organism evidence="2 3">
    <name type="scientific">Paractinoplanes atraurantiacus</name>
    <dbReference type="NCBI Taxonomy" id="1036182"/>
    <lineage>
        <taxon>Bacteria</taxon>
        <taxon>Bacillati</taxon>
        <taxon>Actinomycetota</taxon>
        <taxon>Actinomycetes</taxon>
        <taxon>Micromonosporales</taxon>
        <taxon>Micromonosporaceae</taxon>
        <taxon>Paractinoplanes</taxon>
    </lineage>
</organism>
<dbReference type="PRINTS" id="PR00420">
    <property type="entry name" value="RNGMNOXGNASE"/>
</dbReference>
<evidence type="ECO:0000313" key="2">
    <source>
        <dbReference type="EMBL" id="SNY31374.1"/>
    </source>
</evidence>
<evidence type="ECO:0000259" key="1">
    <source>
        <dbReference type="Pfam" id="PF01494"/>
    </source>
</evidence>
<dbReference type="SUPFAM" id="SSF51905">
    <property type="entry name" value="FAD/NAD(P)-binding domain"/>
    <property type="match status" value="1"/>
</dbReference>
<gene>
    <name evidence="2" type="ORF">SAMN05421748_103547</name>
</gene>
<dbReference type="Gene3D" id="3.50.50.60">
    <property type="entry name" value="FAD/NAD(P)-binding domain"/>
    <property type="match status" value="1"/>
</dbReference>
<sequence length="389" mass="42384">MSTQGKALVVGLGIAGMATAIRLKEAGWQPVIVERSPERRTGGYFIGMFPEGVAAAQRLGVYDEIVKRTMPDVVNWEINADGERKPGMGFADQPGKPQSVLRGDIEAGLWTKVDGQIEVRFDTSPDEIFQSATGVMVTLRTGSTGETRTEPFDLVVGADGMRSTVRRLVFGPDEKFLKPMEAMICAFQMSRQLPGLGDREAAIVSEPKRSMWIFTMEDTPPTVLLTYRTKNIDEQFTSPAPQVLREVFAGVSAGGLIEAAIDELERAPQMLFDSVNQVRMDRWHEGRVVLVGDAAWCLTLYSGMGATAGMLGGATLGDKLAENPGEVTKALAAFDAELRPLMTKHQQLALHKSQLFVPSNVTAHWLRKHIVRAITAKGAREREKAAAGA</sequence>
<accession>A0A285H6Z1</accession>
<dbReference type="AlphaFoldDB" id="A0A285H6Z1"/>
<dbReference type="RefSeq" id="WP_097319845.1">
    <property type="nucleotide sequence ID" value="NZ_OBDY01000003.1"/>
</dbReference>
<dbReference type="EMBL" id="OBDY01000003">
    <property type="protein sequence ID" value="SNY31374.1"/>
    <property type="molecule type" value="Genomic_DNA"/>
</dbReference>
<keyword evidence="3" id="KW-1185">Reference proteome</keyword>
<dbReference type="GO" id="GO:0071949">
    <property type="term" value="F:FAD binding"/>
    <property type="evidence" value="ECO:0007669"/>
    <property type="project" value="InterPro"/>
</dbReference>
<proteinExistence type="predicted"/>
<dbReference type="Proteomes" id="UP000219612">
    <property type="component" value="Unassembled WGS sequence"/>
</dbReference>
<dbReference type="OrthoDB" id="3356051at2"/>
<dbReference type="Pfam" id="PF01494">
    <property type="entry name" value="FAD_binding_3"/>
    <property type="match status" value="1"/>
</dbReference>
<dbReference type="InterPro" id="IPR002938">
    <property type="entry name" value="FAD-bd"/>
</dbReference>
<name>A0A285H6Z1_9ACTN</name>
<dbReference type="InterPro" id="IPR036188">
    <property type="entry name" value="FAD/NAD-bd_sf"/>
</dbReference>
<reference evidence="2 3" key="1">
    <citation type="submission" date="2017-09" db="EMBL/GenBank/DDBJ databases">
        <authorList>
            <person name="Ehlers B."/>
            <person name="Leendertz F.H."/>
        </authorList>
    </citation>
    <scope>NUCLEOTIDE SEQUENCE [LARGE SCALE GENOMIC DNA]</scope>
    <source>
        <strain evidence="2 3">CGMCC 4.6857</strain>
    </source>
</reference>
<evidence type="ECO:0000313" key="3">
    <source>
        <dbReference type="Proteomes" id="UP000219612"/>
    </source>
</evidence>